<feature type="non-terminal residue" evidence="3">
    <location>
        <position position="1"/>
    </location>
</feature>
<dbReference type="SUPFAM" id="SSF53098">
    <property type="entry name" value="Ribonuclease H-like"/>
    <property type="match status" value="1"/>
</dbReference>
<dbReference type="Pfam" id="PF00075">
    <property type="entry name" value="RNase_H"/>
    <property type="match status" value="1"/>
</dbReference>
<evidence type="ECO:0000313" key="3">
    <source>
        <dbReference type="EMBL" id="CAL4119345.1"/>
    </source>
</evidence>
<comment type="caution">
    <text evidence="3">The sequence shown here is derived from an EMBL/GenBank/DDBJ whole genome shotgun (WGS) entry which is preliminary data.</text>
</comment>
<keyword evidence="4" id="KW-1185">Reference proteome</keyword>
<evidence type="ECO:0000259" key="2">
    <source>
        <dbReference type="PROSITE" id="PS50879"/>
    </source>
</evidence>
<feature type="domain" description="RNase H type-1" evidence="2">
    <location>
        <begin position="1"/>
        <end position="94"/>
    </location>
</feature>
<accession>A0AAV2R998</accession>
<dbReference type="AlphaFoldDB" id="A0AAV2R998"/>
<dbReference type="EMBL" id="CAXKWB010017591">
    <property type="protein sequence ID" value="CAL4119345.1"/>
    <property type="molecule type" value="Genomic_DNA"/>
</dbReference>
<proteinExistence type="inferred from homology"/>
<dbReference type="InterPro" id="IPR002156">
    <property type="entry name" value="RNaseH_domain"/>
</dbReference>
<protein>
    <recommendedName>
        <fullName evidence="2">RNase H type-1 domain-containing protein</fullName>
    </recommendedName>
</protein>
<name>A0AAV2R998_MEGNR</name>
<evidence type="ECO:0000256" key="1">
    <source>
        <dbReference type="ARBA" id="ARBA00005300"/>
    </source>
</evidence>
<dbReference type="Proteomes" id="UP001497623">
    <property type="component" value="Unassembled WGS sequence"/>
</dbReference>
<sequence>AVELAAINKALQWATLHSVILQIKKIAILTDSRAGISALKKYSPKNHSTIIDQIKTKVKMLNDEDFEITLQWLPSHVGTPGNEKVDQLAKEAHAKAITNFHLETSEINRKVRKTLTTQWQQTYNTQKDTLHIGPIKPTIADWPWAQIKKSRKLETILTRLRLGHVGLNQYLERFRQKR</sequence>
<comment type="similarity">
    <text evidence="1">Belongs to the RNase H family.</text>
</comment>
<dbReference type="PANTHER" id="PTHR10642:SF25">
    <property type="entry name" value="RNASE H TYPE-1 DOMAIN-CONTAINING PROTEIN"/>
    <property type="match status" value="1"/>
</dbReference>
<dbReference type="InterPro" id="IPR036397">
    <property type="entry name" value="RNaseH_sf"/>
</dbReference>
<gene>
    <name evidence="3" type="ORF">MNOR_LOCUS21653</name>
</gene>
<dbReference type="CDD" id="cd09276">
    <property type="entry name" value="Rnase_HI_RT_non_LTR"/>
    <property type="match status" value="1"/>
</dbReference>
<dbReference type="GO" id="GO:0003676">
    <property type="term" value="F:nucleic acid binding"/>
    <property type="evidence" value="ECO:0007669"/>
    <property type="project" value="InterPro"/>
</dbReference>
<dbReference type="InterPro" id="IPR012337">
    <property type="entry name" value="RNaseH-like_sf"/>
</dbReference>
<reference evidence="3 4" key="1">
    <citation type="submission" date="2024-05" db="EMBL/GenBank/DDBJ databases">
        <authorList>
            <person name="Wallberg A."/>
        </authorList>
    </citation>
    <scope>NUCLEOTIDE SEQUENCE [LARGE SCALE GENOMIC DNA]</scope>
</reference>
<organism evidence="3 4">
    <name type="scientific">Meganyctiphanes norvegica</name>
    <name type="common">Northern krill</name>
    <name type="synonym">Thysanopoda norvegica</name>
    <dbReference type="NCBI Taxonomy" id="48144"/>
    <lineage>
        <taxon>Eukaryota</taxon>
        <taxon>Metazoa</taxon>
        <taxon>Ecdysozoa</taxon>
        <taxon>Arthropoda</taxon>
        <taxon>Crustacea</taxon>
        <taxon>Multicrustacea</taxon>
        <taxon>Malacostraca</taxon>
        <taxon>Eumalacostraca</taxon>
        <taxon>Eucarida</taxon>
        <taxon>Euphausiacea</taxon>
        <taxon>Euphausiidae</taxon>
        <taxon>Meganyctiphanes</taxon>
    </lineage>
</organism>
<dbReference type="GO" id="GO:0004523">
    <property type="term" value="F:RNA-DNA hybrid ribonuclease activity"/>
    <property type="evidence" value="ECO:0007669"/>
    <property type="project" value="InterPro"/>
</dbReference>
<dbReference type="Gene3D" id="3.30.420.10">
    <property type="entry name" value="Ribonuclease H-like superfamily/Ribonuclease H"/>
    <property type="match status" value="1"/>
</dbReference>
<dbReference type="PANTHER" id="PTHR10642">
    <property type="entry name" value="RIBONUCLEASE H1"/>
    <property type="match status" value="1"/>
</dbReference>
<evidence type="ECO:0000313" key="4">
    <source>
        <dbReference type="Proteomes" id="UP001497623"/>
    </source>
</evidence>
<dbReference type="InterPro" id="IPR050092">
    <property type="entry name" value="RNase_H"/>
</dbReference>
<dbReference type="PROSITE" id="PS50879">
    <property type="entry name" value="RNASE_H_1"/>
    <property type="match status" value="1"/>
</dbReference>
<dbReference type="GO" id="GO:0043137">
    <property type="term" value="P:DNA replication, removal of RNA primer"/>
    <property type="evidence" value="ECO:0007669"/>
    <property type="project" value="TreeGrafter"/>
</dbReference>